<accession>A0ABU0AC00</accession>
<protein>
    <submittedName>
        <fullName evidence="2">Uncharacterized protein</fullName>
    </submittedName>
</protein>
<comment type="caution">
    <text evidence="2">The sequence shown here is derived from an EMBL/GenBank/DDBJ whole genome shotgun (WGS) entry which is preliminary data.</text>
</comment>
<name>A0ABU0AC00_9BACI</name>
<evidence type="ECO:0000313" key="2">
    <source>
        <dbReference type="EMBL" id="MDQ0268783.1"/>
    </source>
</evidence>
<evidence type="ECO:0000313" key="3">
    <source>
        <dbReference type="Proteomes" id="UP001238088"/>
    </source>
</evidence>
<feature type="region of interest" description="Disordered" evidence="1">
    <location>
        <begin position="116"/>
        <end position="177"/>
    </location>
</feature>
<feature type="compositionally biased region" description="Basic and acidic residues" evidence="1">
    <location>
        <begin position="116"/>
        <end position="136"/>
    </location>
</feature>
<reference evidence="2 3" key="1">
    <citation type="submission" date="2023-07" db="EMBL/GenBank/DDBJ databases">
        <title>Genomic Encyclopedia of Type Strains, Phase IV (KMG-IV): sequencing the most valuable type-strain genomes for metagenomic binning, comparative biology and taxonomic classification.</title>
        <authorList>
            <person name="Goeker M."/>
        </authorList>
    </citation>
    <scope>NUCLEOTIDE SEQUENCE [LARGE SCALE GENOMIC DNA]</scope>
    <source>
        <strain evidence="2 3">DSM 23494</strain>
    </source>
</reference>
<keyword evidence="3" id="KW-1185">Reference proteome</keyword>
<organism evidence="2 3">
    <name type="scientific">Cytobacillus purgationiresistens</name>
    <dbReference type="NCBI Taxonomy" id="863449"/>
    <lineage>
        <taxon>Bacteria</taxon>
        <taxon>Bacillati</taxon>
        <taxon>Bacillota</taxon>
        <taxon>Bacilli</taxon>
        <taxon>Bacillales</taxon>
        <taxon>Bacillaceae</taxon>
        <taxon>Cytobacillus</taxon>
    </lineage>
</organism>
<dbReference type="Proteomes" id="UP001238088">
    <property type="component" value="Unassembled WGS sequence"/>
</dbReference>
<gene>
    <name evidence="2" type="ORF">J2S17_000652</name>
</gene>
<proteinExistence type="predicted"/>
<dbReference type="EMBL" id="JAUSUB010000002">
    <property type="protein sequence ID" value="MDQ0268783.1"/>
    <property type="molecule type" value="Genomic_DNA"/>
</dbReference>
<evidence type="ECO:0000256" key="1">
    <source>
        <dbReference type="SAM" id="MobiDB-lite"/>
    </source>
</evidence>
<sequence length="177" mass="19592">MDNANNTAKFKRTIMIDTTAPDVEVSGLPASKYVEHNQDNPIVDVKVADNFDEIRLYLDGDEIYYQEFEEPFEMRGFEQVIEDIELELKDGPNQFVFEAVDLAGNKTAKTIELHKLKEGETAPDKKDAPDKGKPVPDKPSQIVKPENPGKGKVEVPTPSPTNPAIPGKPVIGGKLTF</sequence>